<protein>
    <submittedName>
        <fullName evidence="1">Uncharacterized protein</fullName>
    </submittedName>
</protein>
<name>X1QF44_9ZZZZ</name>
<dbReference type="AlphaFoldDB" id="X1QF44"/>
<evidence type="ECO:0000313" key="1">
    <source>
        <dbReference type="EMBL" id="GAI67102.1"/>
    </source>
</evidence>
<dbReference type="EMBL" id="BARW01004843">
    <property type="protein sequence ID" value="GAI67102.1"/>
    <property type="molecule type" value="Genomic_DNA"/>
</dbReference>
<gene>
    <name evidence="1" type="ORF">S12H4_11010</name>
</gene>
<sequence>DAGITPLMNLILFYPTTTIEDITETIENTIELVNYGSRLTVYPFIEFYAGASMLEKESFNFIYEKFNINGKNLKLPSLILPHSDKIRELATKSVKLRKELLDKILKKYNWTGIVPHPLYGLILFLAVYKILNLKTDKIENSIDKILMKESEESKQEINNTIKIKGAVSNGRS</sequence>
<reference evidence="1" key="1">
    <citation type="journal article" date="2014" name="Front. Microbiol.">
        <title>High frequency of phylogenetically diverse reductive dehalogenase-homologous genes in deep subseafloor sedimentary metagenomes.</title>
        <authorList>
            <person name="Kawai M."/>
            <person name="Futagami T."/>
            <person name="Toyoda A."/>
            <person name="Takaki Y."/>
            <person name="Nishi S."/>
            <person name="Hori S."/>
            <person name="Arai W."/>
            <person name="Tsubouchi T."/>
            <person name="Morono Y."/>
            <person name="Uchiyama I."/>
            <person name="Ito T."/>
            <person name="Fujiyama A."/>
            <person name="Inagaki F."/>
            <person name="Takami H."/>
        </authorList>
    </citation>
    <scope>NUCLEOTIDE SEQUENCE</scope>
    <source>
        <strain evidence="1">Expedition CK06-06</strain>
    </source>
</reference>
<organism evidence="1">
    <name type="scientific">marine sediment metagenome</name>
    <dbReference type="NCBI Taxonomy" id="412755"/>
    <lineage>
        <taxon>unclassified sequences</taxon>
        <taxon>metagenomes</taxon>
        <taxon>ecological metagenomes</taxon>
    </lineage>
</organism>
<accession>X1QF44</accession>
<proteinExistence type="predicted"/>
<feature type="non-terminal residue" evidence="1">
    <location>
        <position position="1"/>
    </location>
</feature>
<comment type="caution">
    <text evidence="1">The sequence shown here is derived from an EMBL/GenBank/DDBJ whole genome shotgun (WGS) entry which is preliminary data.</text>
</comment>